<reference evidence="19" key="1">
    <citation type="submission" date="2025-08" db="UniProtKB">
        <authorList>
            <consortium name="RefSeq"/>
        </authorList>
    </citation>
    <scope>IDENTIFICATION</scope>
    <source>
        <tissue evidence="19">Whole organism</tissue>
    </source>
</reference>
<evidence type="ECO:0000313" key="18">
    <source>
        <dbReference type="Proteomes" id="UP000504606"/>
    </source>
</evidence>
<dbReference type="GeneID" id="113209699"/>
<keyword evidence="6" id="KW-0808">Transferase</keyword>
<proteinExistence type="inferred from homology"/>
<keyword evidence="12" id="KW-0496">Mitochondrion</keyword>
<dbReference type="Pfam" id="PF01124">
    <property type="entry name" value="MAPEG"/>
    <property type="match status" value="1"/>
</dbReference>
<dbReference type="GO" id="GO:0005741">
    <property type="term" value="C:mitochondrial outer membrane"/>
    <property type="evidence" value="ECO:0007669"/>
    <property type="project" value="UniProtKB-SubCell"/>
</dbReference>
<evidence type="ECO:0000256" key="10">
    <source>
        <dbReference type="ARBA" id="ARBA00022989"/>
    </source>
</evidence>
<keyword evidence="11" id="KW-0007">Acetylation</keyword>
<evidence type="ECO:0000256" key="2">
    <source>
        <dbReference type="ARBA" id="ARBA00004294"/>
    </source>
</evidence>
<evidence type="ECO:0000313" key="19">
    <source>
        <dbReference type="RefSeq" id="XP_052132672.1"/>
    </source>
</evidence>
<dbReference type="EC" id="2.5.1.18" evidence="5"/>
<evidence type="ECO:0000256" key="13">
    <source>
        <dbReference type="ARBA" id="ARBA00023136"/>
    </source>
</evidence>
<comment type="similarity">
    <text evidence="4">Belongs to the MAPEG family.</text>
</comment>
<comment type="subcellular location">
    <subcellularLocation>
        <location evidence="3">Endoplasmic reticulum membrane</location>
        <topology evidence="3">Multi-pass membrane protein</topology>
    </subcellularLocation>
    <subcellularLocation>
        <location evidence="2">Mitochondrion outer membrane</location>
    </subcellularLocation>
</comment>
<feature type="transmembrane region" description="Helical" evidence="17">
    <location>
        <begin position="22"/>
        <end position="41"/>
    </location>
</feature>
<dbReference type="SUPFAM" id="SSF161084">
    <property type="entry name" value="MAPEG domain-like"/>
    <property type="match status" value="1"/>
</dbReference>
<dbReference type="PANTHER" id="PTHR10689">
    <property type="entry name" value="MICROSOMAL GLUTATHIONE S-TRANSFERASE 1"/>
    <property type="match status" value="1"/>
</dbReference>
<feature type="transmembrane region" description="Helical" evidence="17">
    <location>
        <begin position="134"/>
        <end position="155"/>
    </location>
</feature>
<dbReference type="GO" id="GO:0004364">
    <property type="term" value="F:glutathione transferase activity"/>
    <property type="evidence" value="ECO:0007669"/>
    <property type="project" value="UniProtKB-EC"/>
</dbReference>
<keyword evidence="9" id="KW-0256">Endoplasmic reticulum</keyword>
<dbReference type="Proteomes" id="UP000504606">
    <property type="component" value="Unplaced"/>
</dbReference>
<name>A0A9C6XVR9_FRAOC</name>
<evidence type="ECO:0000256" key="16">
    <source>
        <dbReference type="ARBA" id="ARBA00049385"/>
    </source>
</evidence>
<evidence type="ECO:0000256" key="17">
    <source>
        <dbReference type="SAM" id="Phobius"/>
    </source>
</evidence>
<organism evidence="18 19">
    <name type="scientific">Frankliniella occidentalis</name>
    <name type="common">Western flower thrips</name>
    <name type="synonym">Euthrips occidentalis</name>
    <dbReference type="NCBI Taxonomy" id="133901"/>
    <lineage>
        <taxon>Eukaryota</taxon>
        <taxon>Metazoa</taxon>
        <taxon>Ecdysozoa</taxon>
        <taxon>Arthropoda</taxon>
        <taxon>Hexapoda</taxon>
        <taxon>Insecta</taxon>
        <taxon>Pterygota</taxon>
        <taxon>Neoptera</taxon>
        <taxon>Paraneoptera</taxon>
        <taxon>Thysanoptera</taxon>
        <taxon>Terebrantia</taxon>
        <taxon>Thripoidea</taxon>
        <taxon>Thripidae</taxon>
        <taxon>Frankliniella</taxon>
    </lineage>
</organism>
<dbReference type="RefSeq" id="XP_052132672.1">
    <property type="nucleotide sequence ID" value="XM_052276712.1"/>
</dbReference>
<keyword evidence="8" id="KW-1000">Mitochondrion outer membrane</keyword>
<evidence type="ECO:0000256" key="9">
    <source>
        <dbReference type="ARBA" id="ARBA00022824"/>
    </source>
</evidence>
<evidence type="ECO:0000256" key="12">
    <source>
        <dbReference type="ARBA" id="ARBA00023128"/>
    </source>
</evidence>
<evidence type="ECO:0000256" key="15">
    <source>
        <dbReference type="ARBA" id="ARBA00039397"/>
    </source>
</evidence>
<dbReference type="AlphaFoldDB" id="A0A9C6XVR9"/>
<dbReference type="Gene3D" id="1.20.120.550">
    <property type="entry name" value="Membrane associated eicosanoid/glutathione metabolism-like domain"/>
    <property type="match status" value="1"/>
</dbReference>
<evidence type="ECO:0000256" key="1">
    <source>
        <dbReference type="ARBA" id="ARBA00003701"/>
    </source>
</evidence>
<comment type="catalytic activity">
    <reaction evidence="16">
        <text>RX + glutathione = an S-substituted glutathione + a halide anion + H(+)</text>
        <dbReference type="Rhea" id="RHEA:16437"/>
        <dbReference type="ChEBI" id="CHEBI:15378"/>
        <dbReference type="ChEBI" id="CHEBI:16042"/>
        <dbReference type="ChEBI" id="CHEBI:17792"/>
        <dbReference type="ChEBI" id="CHEBI:57925"/>
        <dbReference type="ChEBI" id="CHEBI:90779"/>
        <dbReference type="EC" id="2.5.1.18"/>
    </reaction>
    <physiologicalReaction direction="left-to-right" evidence="16">
        <dbReference type="Rhea" id="RHEA:16438"/>
    </physiologicalReaction>
</comment>
<keyword evidence="10 17" id="KW-1133">Transmembrane helix</keyword>
<evidence type="ECO:0000256" key="4">
    <source>
        <dbReference type="ARBA" id="ARBA00010459"/>
    </source>
</evidence>
<dbReference type="InterPro" id="IPR001129">
    <property type="entry name" value="Membr-assoc_MAPEG"/>
</dbReference>
<sequence length="156" mass="17270">MSAAGSPQQHAWSTANPVFTAYVFYSCVLVLKMLATTLLVVRQRHTKKVFMNPEDKLDKNSKVLPGGDPDVERPRRAHLNDLENIPAFWVAGLLYCLTNPAPALALNLFRAYTGARIMHTIVYAVVPLPQPSRAIAWAVGYGITIYMAVTTVMHFA</sequence>
<keyword evidence="7 17" id="KW-0812">Transmembrane</keyword>
<evidence type="ECO:0000256" key="11">
    <source>
        <dbReference type="ARBA" id="ARBA00022990"/>
    </source>
</evidence>
<evidence type="ECO:0000256" key="8">
    <source>
        <dbReference type="ARBA" id="ARBA00022787"/>
    </source>
</evidence>
<keyword evidence="18" id="KW-1185">Reference proteome</keyword>
<evidence type="ECO:0000256" key="7">
    <source>
        <dbReference type="ARBA" id="ARBA00022692"/>
    </source>
</evidence>
<protein>
    <recommendedName>
        <fullName evidence="15">Microsomal glutathione S-transferase 1</fullName>
        <ecNumber evidence="5">2.5.1.18</ecNumber>
    </recommendedName>
</protein>
<comment type="function">
    <text evidence="1">Conjugation of reduced glutathione to a wide number of exogenous and endogenous hydrophobic electrophiles.</text>
</comment>
<comment type="subunit">
    <text evidence="14">Homotrimer; The trimer binds only one molecule of glutathione.</text>
</comment>
<dbReference type="FunFam" id="1.20.120.550:FF:000002">
    <property type="entry name" value="Microsomal glutathione S-transferase 1"/>
    <property type="match status" value="1"/>
</dbReference>
<dbReference type="KEGG" id="foc:113209699"/>
<dbReference type="InterPro" id="IPR023352">
    <property type="entry name" value="MAPEG-like_dom_sf"/>
</dbReference>
<evidence type="ECO:0000256" key="6">
    <source>
        <dbReference type="ARBA" id="ARBA00022679"/>
    </source>
</evidence>
<keyword evidence="13 17" id="KW-0472">Membrane</keyword>
<dbReference type="InterPro" id="IPR040162">
    <property type="entry name" value="MGST1-like"/>
</dbReference>
<dbReference type="OrthoDB" id="193139at2759"/>
<dbReference type="GO" id="GO:0005789">
    <property type="term" value="C:endoplasmic reticulum membrane"/>
    <property type="evidence" value="ECO:0007669"/>
    <property type="project" value="UniProtKB-SubCell"/>
</dbReference>
<evidence type="ECO:0000256" key="3">
    <source>
        <dbReference type="ARBA" id="ARBA00004477"/>
    </source>
</evidence>
<dbReference type="PANTHER" id="PTHR10689:SF6">
    <property type="entry name" value="MICROSOMAL GLUTATHIONE S-TRANSFERASE 1"/>
    <property type="match status" value="1"/>
</dbReference>
<gene>
    <name evidence="19" type="primary">LOC113209699</name>
</gene>
<accession>A0A9C6XVR9</accession>
<evidence type="ECO:0000256" key="14">
    <source>
        <dbReference type="ARBA" id="ARBA00038540"/>
    </source>
</evidence>
<evidence type="ECO:0000256" key="5">
    <source>
        <dbReference type="ARBA" id="ARBA00012452"/>
    </source>
</evidence>